<dbReference type="InterPro" id="IPR041492">
    <property type="entry name" value="HAD_2"/>
</dbReference>
<dbReference type="NCBIfam" id="TIGR01549">
    <property type="entry name" value="HAD-SF-IA-v1"/>
    <property type="match status" value="1"/>
</dbReference>
<dbReference type="Proteomes" id="UP001230220">
    <property type="component" value="Unassembled WGS sequence"/>
</dbReference>
<keyword evidence="2" id="KW-1185">Reference proteome</keyword>
<organism evidence="1 2">
    <name type="scientific">Breznakia pachnodae</name>
    <dbReference type="NCBI Taxonomy" id="265178"/>
    <lineage>
        <taxon>Bacteria</taxon>
        <taxon>Bacillati</taxon>
        <taxon>Bacillota</taxon>
        <taxon>Erysipelotrichia</taxon>
        <taxon>Erysipelotrichales</taxon>
        <taxon>Erysipelotrichaceae</taxon>
        <taxon>Breznakia</taxon>
    </lineage>
</organism>
<dbReference type="PANTHER" id="PTHR43434:SF1">
    <property type="entry name" value="PHOSPHOGLYCOLATE PHOSPHATASE"/>
    <property type="match status" value="1"/>
</dbReference>
<name>A0ABU0E1S0_9FIRM</name>
<dbReference type="Pfam" id="PF13419">
    <property type="entry name" value="HAD_2"/>
    <property type="match status" value="1"/>
</dbReference>
<dbReference type="PANTHER" id="PTHR43434">
    <property type="entry name" value="PHOSPHOGLYCOLATE PHOSPHATASE"/>
    <property type="match status" value="1"/>
</dbReference>
<dbReference type="SFLD" id="SFLDG01135">
    <property type="entry name" value="C1.5.6:_HAD__Beta-PGM__Phospha"/>
    <property type="match status" value="1"/>
</dbReference>
<proteinExistence type="predicted"/>
<accession>A0ABU0E1S0</accession>
<dbReference type="InterPro" id="IPR050155">
    <property type="entry name" value="HAD-like_hydrolase_sf"/>
</dbReference>
<dbReference type="SFLD" id="SFLDG01129">
    <property type="entry name" value="C1.5:_HAD__Beta-PGM__Phosphata"/>
    <property type="match status" value="1"/>
</dbReference>
<comment type="caution">
    <text evidence="1">The sequence shown here is derived from an EMBL/GenBank/DDBJ whole genome shotgun (WGS) entry which is preliminary data.</text>
</comment>
<dbReference type="InterPro" id="IPR006439">
    <property type="entry name" value="HAD-SF_hydro_IA"/>
</dbReference>
<dbReference type="SUPFAM" id="SSF56784">
    <property type="entry name" value="HAD-like"/>
    <property type="match status" value="1"/>
</dbReference>
<dbReference type="Gene3D" id="1.10.150.240">
    <property type="entry name" value="Putative phosphatase, domain 2"/>
    <property type="match status" value="1"/>
</dbReference>
<reference evidence="1 2" key="1">
    <citation type="submission" date="2023-07" db="EMBL/GenBank/DDBJ databases">
        <title>Genomic Encyclopedia of Type Strains, Phase IV (KMG-IV): sequencing the most valuable type-strain genomes for metagenomic binning, comparative biology and taxonomic classification.</title>
        <authorList>
            <person name="Goeker M."/>
        </authorList>
    </citation>
    <scope>NUCLEOTIDE SEQUENCE [LARGE SCALE GENOMIC DNA]</scope>
    <source>
        <strain evidence="1 2">DSM 16784</strain>
    </source>
</reference>
<dbReference type="SFLD" id="SFLDS00003">
    <property type="entry name" value="Haloacid_Dehalogenase"/>
    <property type="match status" value="1"/>
</dbReference>
<dbReference type="InterPro" id="IPR036412">
    <property type="entry name" value="HAD-like_sf"/>
</dbReference>
<dbReference type="EMBL" id="JAUSUR010000002">
    <property type="protein sequence ID" value="MDQ0360837.1"/>
    <property type="molecule type" value="Genomic_DNA"/>
</dbReference>
<dbReference type="GO" id="GO:0008967">
    <property type="term" value="F:phosphoglycolate phosphatase activity"/>
    <property type="evidence" value="ECO:0007669"/>
    <property type="project" value="UniProtKB-EC"/>
</dbReference>
<dbReference type="InterPro" id="IPR023214">
    <property type="entry name" value="HAD_sf"/>
</dbReference>
<dbReference type="InterPro" id="IPR023198">
    <property type="entry name" value="PGP-like_dom2"/>
</dbReference>
<evidence type="ECO:0000313" key="1">
    <source>
        <dbReference type="EMBL" id="MDQ0360837.1"/>
    </source>
</evidence>
<dbReference type="EC" id="3.1.3.18" evidence="1"/>
<dbReference type="Gene3D" id="3.40.50.1000">
    <property type="entry name" value="HAD superfamily/HAD-like"/>
    <property type="match status" value="1"/>
</dbReference>
<protein>
    <submittedName>
        <fullName evidence="1">Phosphoglycolate phosphatase</fullName>
        <ecNumber evidence="1">3.1.3.18</ecNumber>
    </submittedName>
</protein>
<evidence type="ECO:0000313" key="2">
    <source>
        <dbReference type="Proteomes" id="UP001230220"/>
    </source>
</evidence>
<dbReference type="RefSeq" id="WP_307407037.1">
    <property type="nucleotide sequence ID" value="NZ_JAUSUR010000002.1"/>
</dbReference>
<keyword evidence="1" id="KW-0378">Hydrolase</keyword>
<sequence length="218" mass="25018">MSKYKGIIFDLDGTLLDTLTDLSNSINHVLLANDFPTHSKDDYRKLIGKGFRDLITRSMPDNINEEFIEKGLTQFLEIYDRDYMKETKPYDGIMELLINLQNLGIKLAVNSNKRNDYTNELIKKNFPDIHFIECFGERNDVPKKPDPTSAFELRNLMDLKSEEILYIGDSKTDIQTAKNANMDSIGVLWGFRDLKELQANGATYIVKTPEDILKIVKG</sequence>
<gene>
    <name evidence="1" type="ORF">J2S15_001582</name>
</gene>